<dbReference type="EC" id="3.5.4.3" evidence="4"/>
<dbReference type="InterPro" id="IPR032466">
    <property type="entry name" value="Metal_Hydrolase"/>
</dbReference>
<evidence type="ECO:0000256" key="5">
    <source>
        <dbReference type="ARBA" id="ARBA00022723"/>
    </source>
</evidence>
<dbReference type="Gene3D" id="2.30.40.10">
    <property type="entry name" value="Urease, subunit C, domain 1"/>
    <property type="match status" value="1"/>
</dbReference>
<dbReference type="GO" id="GO:0005829">
    <property type="term" value="C:cytosol"/>
    <property type="evidence" value="ECO:0007669"/>
    <property type="project" value="TreeGrafter"/>
</dbReference>
<feature type="domain" description="Amidohydrolase-related" evidence="8">
    <location>
        <begin position="57"/>
        <end position="331"/>
    </location>
</feature>
<dbReference type="NCBIfam" id="TIGR02967">
    <property type="entry name" value="guan_deamin"/>
    <property type="match status" value="1"/>
</dbReference>
<evidence type="ECO:0000256" key="2">
    <source>
        <dbReference type="ARBA" id="ARBA00004984"/>
    </source>
</evidence>
<reference evidence="9" key="1">
    <citation type="submission" date="2018-05" db="EMBL/GenBank/DDBJ databases">
        <authorList>
            <person name="Lanie J.A."/>
            <person name="Ng W.-L."/>
            <person name="Kazmierczak K.M."/>
            <person name="Andrzejewski T.M."/>
            <person name="Davidsen T.M."/>
            <person name="Wayne K.J."/>
            <person name="Tettelin H."/>
            <person name="Glass J.I."/>
            <person name="Rusch D."/>
            <person name="Podicherti R."/>
            <person name="Tsui H.-C.T."/>
            <person name="Winkler M.E."/>
        </authorList>
    </citation>
    <scope>NUCLEOTIDE SEQUENCE</scope>
</reference>
<dbReference type="NCBIfam" id="NF006679">
    <property type="entry name" value="PRK09228.1"/>
    <property type="match status" value="1"/>
</dbReference>
<dbReference type="InterPro" id="IPR051607">
    <property type="entry name" value="Metallo-dep_hydrolases"/>
</dbReference>
<sequence length="339" mass="37357">GRVLTFNRDPSSFSDEKPFNYWEKGFVVIKNGLISDVGELTKIPDEATVVDYGEHLICAGFIDAHVHYPQIDVIASYGTQLLEWLDKYTFPEEARFSNKEVADKAAAFFLDELLKNGFTTAAVYCTSHPVSVDAFFEESSRRNLRVVAGKVLMDRNAPISVRDTAKTGYDQSKALIDKWHGRGRNLYAVTPRFAPTSSPEQLELAGALYKSTDGVFVQSHVSENLDEISWVNELFPDADSYLDVYSHFGLLGPRALYGHGIHFSDSEIALAAETGSAIVHCPTSNLFMGSGLFQFERLKNSEVSLAFGTDIAGGTSLSPFATMKSAYEIAQLQGYSISP</sequence>
<dbReference type="GO" id="GO:0006147">
    <property type="term" value="P:guanine catabolic process"/>
    <property type="evidence" value="ECO:0007669"/>
    <property type="project" value="UniProtKB-UniPathway"/>
</dbReference>
<evidence type="ECO:0000256" key="4">
    <source>
        <dbReference type="ARBA" id="ARBA00012781"/>
    </source>
</evidence>
<evidence type="ECO:0000256" key="3">
    <source>
        <dbReference type="ARBA" id="ARBA00006745"/>
    </source>
</evidence>
<accession>A0A382PXK9</accession>
<dbReference type="PANTHER" id="PTHR11271">
    <property type="entry name" value="GUANINE DEAMINASE"/>
    <property type="match status" value="1"/>
</dbReference>
<dbReference type="UniPathway" id="UPA00603">
    <property type="reaction ID" value="UER00660"/>
</dbReference>
<comment type="pathway">
    <text evidence="2">Purine metabolism; guanine degradation; xanthine from guanine: step 1/1.</text>
</comment>
<evidence type="ECO:0000259" key="8">
    <source>
        <dbReference type="Pfam" id="PF01979"/>
    </source>
</evidence>
<evidence type="ECO:0000313" key="9">
    <source>
        <dbReference type="EMBL" id="SVC77597.1"/>
    </source>
</evidence>
<name>A0A382PXK9_9ZZZZ</name>
<dbReference type="AlphaFoldDB" id="A0A382PXK9"/>
<gene>
    <name evidence="9" type="ORF">METZ01_LOCUS330451</name>
</gene>
<dbReference type="SUPFAM" id="SSF51338">
    <property type="entry name" value="Composite domain of metallo-dependent hydrolases"/>
    <property type="match status" value="1"/>
</dbReference>
<feature type="non-terminal residue" evidence="9">
    <location>
        <position position="339"/>
    </location>
</feature>
<dbReference type="InterPro" id="IPR006680">
    <property type="entry name" value="Amidohydro-rel"/>
</dbReference>
<dbReference type="GO" id="GO:0008270">
    <property type="term" value="F:zinc ion binding"/>
    <property type="evidence" value="ECO:0007669"/>
    <property type="project" value="InterPro"/>
</dbReference>
<comment type="cofactor">
    <cofactor evidence="1">
        <name>Zn(2+)</name>
        <dbReference type="ChEBI" id="CHEBI:29105"/>
    </cofactor>
</comment>
<dbReference type="InterPro" id="IPR011059">
    <property type="entry name" value="Metal-dep_hydrolase_composite"/>
</dbReference>
<protein>
    <recommendedName>
        <fullName evidence="4">guanine deaminase</fullName>
        <ecNumber evidence="4">3.5.4.3</ecNumber>
    </recommendedName>
</protein>
<feature type="non-terminal residue" evidence="9">
    <location>
        <position position="1"/>
    </location>
</feature>
<comment type="similarity">
    <text evidence="3">Belongs to the metallo-dependent hydrolases superfamily. ATZ/TRZ family.</text>
</comment>
<dbReference type="Pfam" id="PF01979">
    <property type="entry name" value="Amidohydro_1"/>
    <property type="match status" value="1"/>
</dbReference>
<evidence type="ECO:0000256" key="6">
    <source>
        <dbReference type="ARBA" id="ARBA00022801"/>
    </source>
</evidence>
<dbReference type="SUPFAM" id="SSF51556">
    <property type="entry name" value="Metallo-dependent hydrolases"/>
    <property type="match status" value="1"/>
</dbReference>
<dbReference type="GO" id="GO:0008892">
    <property type="term" value="F:guanine deaminase activity"/>
    <property type="evidence" value="ECO:0007669"/>
    <property type="project" value="UniProtKB-EC"/>
</dbReference>
<dbReference type="InterPro" id="IPR014311">
    <property type="entry name" value="Guanine_deaminase"/>
</dbReference>
<keyword evidence="5" id="KW-0479">Metal-binding</keyword>
<evidence type="ECO:0000256" key="7">
    <source>
        <dbReference type="ARBA" id="ARBA00022833"/>
    </source>
</evidence>
<dbReference type="EMBL" id="UINC01110234">
    <property type="protein sequence ID" value="SVC77597.1"/>
    <property type="molecule type" value="Genomic_DNA"/>
</dbReference>
<keyword evidence="7" id="KW-0862">Zinc</keyword>
<organism evidence="9">
    <name type="scientific">marine metagenome</name>
    <dbReference type="NCBI Taxonomy" id="408172"/>
    <lineage>
        <taxon>unclassified sequences</taxon>
        <taxon>metagenomes</taxon>
        <taxon>ecological metagenomes</taxon>
    </lineage>
</organism>
<dbReference type="PANTHER" id="PTHR11271:SF6">
    <property type="entry name" value="GUANINE DEAMINASE"/>
    <property type="match status" value="1"/>
</dbReference>
<dbReference type="Gene3D" id="3.20.20.140">
    <property type="entry name" value="Metal-dependent hydrolases"/>
    <property type="match status" value="1"/>
</dbReference>
<keyword evidence="6" id="KW-0378">Hydrolase</keyword>
<proteinExistence type="inferred from homology"/>
<evidence type="ECO:0000256" key="1">
    <source>
        <dbReference type="ARBA" id="ARBA00001947"/>
    </source>
</evidence>